<sequence>MLTKRQKIAISSVLLASGIYALPILDETTRVGLLLVVVVASYFLSVWSIYGVFSRFELVSLFVLPVILTTSFGLFFTQFEVGMGTRFVLTLVFIAVMYTILLSENIFNVSTERNIPLVRAARTVGYLATLFVSFAFFTLLFGLGLNNFVFAASAAIVAGLLFAQGLWQIELKETDPRSLIYYSLVGGLILGEVAWALSFWPLDPPKVGLAAAAAIYVLLGILQHHIRENLSKRLVFEYVFVAAAVVFLLIITTSWGV</sequence>
<dbReference type="InterPro" id="IPR043715">
    <property type="entry name" value="DUF5656"/>
</dbReference>
<keyword evidence="1" id="KW-1133">Transmembrane helix</keyword>
<feature type="transmembrane region" description="Helical" evidence="1">
    <location>
        <begin position="83"/>
        <end position="102"/>
    </location>
</feature>
<feature type="transmembrane region" description="Helical" evidence="1">
    <location>
        <begin position="58"/>
        <end position="77"/>
    </location>
</feature>
<organism evidence="2 3">
    <name type="scientific">Candidatus Woykebacteria bacterium RBG_16_44_10</name>
    <dbReference type="NCBI Taxonomy" id="1802597"/>
    <lineage>
        <taxon>Bacteria</taxon>
        <taxon>Candidatus Woykeibacteriota</taxon>
    </lineage>
</organism>
<name>A0A1G1WGT5_9BACT</name>
<protein>
    <submittedName>
        <fullName evidence="2">Uncharacterized protein</fullName>
    </submittedName>
</protein>
<keyword evidence="1" id="KW-0812">Transmembrane</keyword>
<feature type="transmembrane region" description="Helical" evidence="1">
    <location>
        <begin position="148"/>
        <end position="167"/>
    </location>
</feature>
<accession>A0A1G1WGT5</accession>
<proteinExistence type="predicted"/>
<reference evidence="2 3" key="1">
    <citation type="journal article" date="2016" name="Nat. Commun.">
        <title>Thousands of microbial genomes shed light on interconnected biogeochemical processes in an aquifer system.</title>
        <authorList>
            <person name="Anantharaman K."/>
            <person name="Brown C.T."/>
            <person name="Hug L.A."/>
            <person name="Sharon I."/>
            <person name="Castelle C.J."/>
            <person name="Probst A.J."/>
            <person name="Thomas B.C."/>
            <person name="Singh A."/>
            <person name="Wilkins M.J."/>
            <person name="Karaoz U."/>
            <person name="Brodie E.L."/>
            <person name="Williams K.H."/>
            <person name="Hubbard S.S."/>
            <person name="Banfield J.F."/>
        </authorList>
    </citation>
    <scope>NUCLEOTIDE SEQUENCE [LARGE SCALE GENOMIC DNA]</scope>
</reference>
<evidence type="ECO:0000313" key="2">
    <source>
        <dbReference type="EMBL" id="OGY26650.1"/>
    </source>
</evidence>
<feature type="transmembrane region" description="Helical" evidence="1">
    <location>
        <begin position="179"/>
        <end position="200"/>
    </location>
</feature>
<keyword evidence="1" id="KW-0472">Membrane</keyword>
<gene>
    <name evidence="2" type="ORF">A2Z24_03075</name>
</gene>
<dbReference type="Proteomes" id="UP000177588">
    <property type="component" value="Unassembled WGS sequence"/>
</dbReference>
<dbReference type="EMBL" id="MHCT01000002">
    <property type="protein sequence ID" value="OGY26650.1"/>
    <property type="molecule type" value="Genomic_DNA"/>
</dbReference>
<dbReference type="STRING" id="1802597.A2Z24_03075"/>
<evidence type="ECO:0000256" key="1">
    <source>
        <dbReference type="SAM" id="Phobius"/>
    </source>
</evidence>
<dbReference type="Pfam" id="PF18900">
    <property type="entry name" value="DUF5656"/>
    <property type="match status" value="1"/>
</dbReference>
<feature type="transmembrane region" description="Helical" evidence="1">
    <location>
        <begin position="123"/>
        <end position="142"/>
    </location>
</feature>
<feature type="transmembrane region" description="Helical" evidence="1">
    <location>
        <begin position="31"/>
        <end position="53"/>
    </location>
</feature>
<comment type="caution">
    <text evidence="2">The sequence shown here is derived from an EMBL/GenBank/DDBJ whole genome shotgun (WGS) entry which is preliminary data.</text>
</comment>
<evidence type="ECO:0000313" key="3">
    <source>
        <dbReference type="Proteomes" id="UP000177588"/>
    </source>
</evidence>
<feature type="transmembrane region" description="Helical" evidence="1">
    <location>
        <begin position="234"/>
        <end position="255"/>
    </location>
</feature>
<feature type="transmembrane region" description="Helical" evidence="1">
    <location>
        <begin position="206"/>
        <end position="222"/>
    </location>
</feature>
<dbReference type="AlphaFoldDB" id="A0A1G1WGT5"/>